<protein>
    <submittedName>
        <fullName evidence="2">Endonuclease, Uma2 family (Restriction endonuclease fold)</fullName>
    </submittedName>
</protein>
<dbReference type="SUPFAM" id="SSF52980">
    <property type="entry name" value="Restriction endonuclease-like"/>
    <property type="match status" value="1"/>
</dbReference>
<evidence type="ECO:0000259" key="1">
    <source>
        <dbReference type="Pfam" id="PF05685"/>
    </source>
</evidence>
<dbReference type="GO" id="GO:0004519">
    <property type="term" value="F:endonuclease activity"/>
    <property type="evidence" value="ECO:0007669"/>
    <property type="project" value="UniProtKB-KW"/>
</dbReference>
<dbReference type="Proteomes" id="UP000184529">
    <property type="component" value="Unassembled WGS sequence"/>
</dbReference>
<sequence>MQEIIIKSDKWYTYEDYLQLDDEYEYEIIGGKLFMTPKPRPLHQEVVGRLYVALHNFLKQRNIQGKIFLDVDVIFGNQVVSPDIIYITHERLSIISETNIQGPPDLIIEVLSPSTQKYDRKQKSQLYYTTGVKEYWLIDPAVQLAEVFAREDKGWYRAGVYDEEDTLVSPLLPELEINLKEIFDVS</sequence>
<dbReference type="Pfam" id="PF05685">
    <property type="entry name" value="Uma2"/>
    <property type="match status" value="1"/>
</dbReference>
<accession>A0A1M6FYG9</accession>
<dbReference type="PANTHER" id="PTHR34107">
    <property type="entry name" value="SLL0198 PROTEIN-RELATED"/>
    <property type="match status" value="1"/>
</dbReference>
<dbReference type="STRING" id="1121432.SAMN02745219_01597"/>
<dbReference type="Gene3D" id="3.90.1570.10">
    <property type="entry name" value="tt1808, chain A"/>
    <property type="match status" value="1"/>
</dbReference>
<evidence type="ECO:0000313" key="2">
    <source>
        <dbReference type="EMBL" id="SHJ02743.1"/>
    </source>
</evidence>
<keyword evidence="2" id="KW-0255">Endonuclease</keyword>
<keyword evidence="2" id="KW-0540">Nuclease</keyword>
<dbReference type="EMBL" id="FQZM01000017">
    <property type="protein sequence ID" value="SHJ02743.1"/>
    <property type="molecule type" value="Genomic_DNA"/>
</dbReference>
<reference evidence="3" key="1">
    <citation type="submission" date="2016-11" db="EMBL/GenBank/DDBJ databases">
        <authorList>
            <person name="Varghese N."/>
            <person name="Submissions S."/>
        </authorList>
    </citation>
    <scope>NUCLEOTIDE SEQUENCE [LARGE SCALE GENOMIC DNA]</scope>
    <source>
        <strain evidence="3">DSM 16057</strain>
    </source>
</reference>
<evidence type="ECO:0000313" key="3">
    <source>
        <dbReference type="Proteomes" id="UP000184529"/>
    </source>
</evidence>
<name>A0A1M6FYG9_9FIRM</name>
<dbReference type="AlphaFoldDB" id="A0A1M6FYG9"/>
<dbReference type="InterPro" id="IPR011335">
    <property type="entry name" value="Restrct_endonuc-II-like"/>
</dbReference>
<dbReference type="PANTHER" id="PTHR34107:SF4">
    <property type="entry name" value="SLL1222 PROTEIN"/>
    <property type="match status" value="1"/>
</dbReference>
<dbReference type="RefSeq" id="WP_072868658.1">
    <property type="nucleotide sequence ID" value="NZ_FQZM01000017.1"/>
</dbReference>
<keyword evidence="3" id="KW-1185">Reference proteome</keyword>
<dbReference type="InterPro" id="IPR012296">
    <property type="entry name" value="Nuclease_put_TT1808"/>
</dbReference>
<organism evidence="2 3">
    <name type="scientific">Desulfofundulus thermosubterraneus DSM 16057</name>
    <dbReference type="NCBI Taxonomy" id="1121432"/>
    <lineage>
        <taxon>Bacteria</taxon>
        <taxon>Bacillati</taxon>
        <taxon>Bacillota</taxon>
        <taxon>Clostridia</taxon>
        <taxon>Eubacteriales</taxon>
        <taxon>Peptococcaceae</taxon>
        <taxon>Desulfofundulus</taxon>
    </lineage>
</organism>
<dbReference type="CDD" id="cd06260">
    <property type="entry name" value="DUF820-like"/>
    <property type="match status" value="1"/>
</dbReference>
<dbReference type="OrthoDB" id="9798254at2"/>
<proteinExistence type="predicted"/>
<feature type="domain" description="Putative restriction endonuclease" evidence="1">
    <location>
        <begin position="15"/>
        <end position="179"/>
    </location>
</feature>
<keyword evidence="2" id="KW-0378">Hydrolase</keyword>
<gene>
    <name evidence="2" type="ORF">SAMN02745219_01597</name>
</gene>
<dbReference type="InterPro" id="IPR008538">
    <property type="entry name" value="Uma2"/>
</dbReference>